<evidence type="ECO:0000259" key="2">
    <source>
        <dbReference type="PROSITE" id="PS51192"/>
    </source>
</evidence>
<dbReference type="GO" id="GO:0003724">
    <property type="term" value="F:RNA helicase activity"/>
    <property type="evidence" value="ECO:0007669"/>
    <property type="project" value="UniProtKB-EC"/>
</dbReference>
<feature type="non-terminal residue" evidence="4">
    <location>
        <position position="489"/>
    </location>
</feature>
<dbReference type="SUPFAM" id="SSF48403">
    <property type="entry name" value="Ankyrin repeat"/>
    <property type="match status" value="1"/>
</dbReference>
<dbReference type="InterPro" id="IPR002110">
    <property type="entry name" value="Ankyrin_rpt"/>
</dbReference>
<reference evidence="4 5" key="1">
    <citation type="submission" date="2023-11" db="EMBL/GenBank/DDBJ databases">
        <title>Halocaridina rubra genome assembly.</title>
        <authorList>
            <person name="Smith C."/>
        </authorList>
    </citation>
    <scope>NUCLEOTIDE SEQUENCE [LARGE SCALE GENOMIC DNA]</scope>
    <source>
        <strain evidence="4">EP-1</strain>
        <tissue evidence="4">Whole</tissue>
    </source>
</reference>
<keyword evidence="1" id="KW-0040">ANK repeat</keyword>
<dbReference type="PROSITE" id="PS51194">
    <property type="entry name" value="HELICASE_CTER"/>
    <property type="match status" value="1"/>
</dbReference>
<protein>
    <submittedName>
        <fullName evidence="4">3'-5' RNA helicase ythdc2</fullName>
        <ecNumber evidence="4">3.6.4.13</ecNumber>
    </submittedName>
</protein>
<dbReference type="InterPro" id="IPR001650">
    <property type="entry name" value="Helicase_C-like"/>
</dbReference>
<evidence type="ECO:0000313" key="5">
    <source>
        <dbReference type="Proteomes" id="UP001381693"/>
    </source>
</evidence>
<dbReference type="GO" id="GO:0003723">
    <property type="term" value="F:RNA binding"/>
    <property type="evidence" value="ECO:0007669"/>
    <property type="project" value="TreeGrafter"/>
</dbReference>
<dbReference type="PANTHER" id="PTHR18934">
    <property type="entry name" value="ATP-DEPENDENT RNA HELICASE"/>
    <property type="match status" value="1"/>
</dbReference>
<dbReference type="InterPro" id="IPR027417">
    <property type="entry name" value="P-loop_NTPase"/>
</dbReference>
<comment type="caution">
    <text evidence="4">The sequence shown here is derived from an EMBL/GenBank/DDBJ whole genome shotgun (WGS) entry which is preliminary data.</text>
</comment>
<dbReference type="SUPFAM" id="SSF52540">
    <property type="entry name" value="P-loop containing nucleoside triphosphate hydrolases"/>
    <property type="match status" value="1"/>
</dbReference>
<feature type="non-terminal residue" evidence="4">
    <location>
        <position position="1"/>
    </location>
</feature>
<feature type="domain" description="Helicase C-terminal" evidence="3">
    <location>
        <begin position="387"/>
        <end position="489"/>
    </location>
</feature>
<feature type="domain" description="Helicase ATP-binding" evidence="2">
    <location>
        <begin position="1"/>
        <end position="144"/>
    </location>
</feature>
<dbReference type="InterPro" id="IPR036770">
    <property type="entry name" value="Ankyrin_rpt-contain_sf"/>
</dbReference>
<dbReference type="EMBL" id="JAXCGZ010021176">
    <property type="protein sequence ID" value="KAK7057016.1"/>
    <property type="molecule type" value="Genomic_DNA"/>
</dbReference>
<evidence type="ECO:0000256" key="1">
    <source>
        <dbReference type="PROSITE-ProRule" id="PRU00023"/>
    </source>
</evidence>
<dbReference type="AlphaFoldDB" id="A0AAN8WDQ1"/>
<gene>
    <name evidence="4" type="primary">YTHDC2_3</name>
    <name evidence="4" type="ORF">SK128_026021</name>
</gene>
<dbReference type="Gene3D" id="3.40.50.300">
    <property type="entry name" value="P-loop containing nucleotide triphosphate hydrolases"/>
    <property type="match status" value="2"/>
</dbReference>
<keyword evidence="5" id="KW-1185">Reference proteome</keyword>
<dbReference type="Gene3D" id="1.25.40.20">
    <property type="entry name" value="Ankyrin repeat-containing domain"/>
    <property type="match status" value="1"/>
</dbReference>
<dbReference type="Proteomes" id="UP001381693">
    <property type="component" value="Unassembled WGS sequence"/>
</dbReference>
<proteinExistence type="predicted"/>
<dbReference type="PANTHER" id="PTHR18934:SF213">
    <property type="entry name" value="3'-5' RNA HELICASE YTHDC2"/>
    <property type="match status" value="1"/>
</dbReference>
<keyword evidence="4" id="KW-0547">Nucleotide-binding</keyword>
<evidence type="ECO:0000259" key="3">
    <source>
        <dbReference type="PROSITE" id="PS51194"/>
    </source>
</evidence>
<evidence type="ECO:0000313" key="4">
    <source>
        <dbReference type="EMBL" id="KAK7057016.1"/>
    </source>
</evidence>
<dbReference type="PROSITE" id="PS50088">
    <property type="entry name" value="ANK_REPEAT"/>
    <property type="match status" value="1"/>
</dbReference>
<keyword evidence="4" id="KW-0067">ATP-binding</keyword>
<dbReference type="GO" id="GO:0016787">
    <property type="term" value="F:hydrolase activity"/>
    <property type="evidence" value="ECO:0007669"/>
    <property type="project" value="UniProtKB-KW"/>
</dbReference>
<sequence length="489" mass="54229">VPQMLLQEASTLGKPCRIFCTQPRRISALTIAERVAAERGEKVGYTVGYQIRLESKLSPKTLLTFCTNGVLLRTLMGGDSSLASVTHILVDEVHERDRFTDFLLIVLRDCLPKFRHLKLILMSAALDVNLYAKYFNNCPVIDVPGRCYPVKEYFLEDVLKYTSYQTAEMAKAFKELEQRQNGQKTAADWTKKLSQLILNVASGAPTSSPNKNSSVNQTKYYSTGEMDNTLKQEMDQCIQNAFLSGSDEAFSQMMYFIMSEKVSPDYQHSETWATPLMVASGRGRLDIVEQLLALGSSITLRAANDWTAANWAQSTGQKETLDLLHAYSACEGVDLLSINAESTPSTSLGGLRGTAASIPTPELSVEDKKILDAYNHSASDDFADVDLVHALCMKIHKAQPPGAILIFLPGYDDIVTLRDRIIAEEKQYLEGGKYCLFCLHSSMQSSDQKRVFRPAPLGVRKIILSTNIAETSVTINDVVYVIDSGKVKE</sequence>
<dbReference type="CDD" id="cd18791">
    <property type="entry name" value="SF2_C_RHA"/>
    <property type="match status" value="1"/>
</dbReference>
<dbReference type="PROSITE" id="PS51192">
    <property type="entry name" value="HELICASE_ATP_BIND_1"/>
    <property type="match status" value="1"/>
</dbReference>
<dbReference type="InterPro" id="IPR014001">
    <property type="entry name" value="Helicase_ATP-bd"/>
</dbReference>
<dbReference type="EC" id="3.6.4.13" evidence="4"/>
<keyword evidence="4" id="KW-0347">Helicase</keyword>
<dbReference type="Pfam" id="PF00271">
    <property type="entry name" value="Helicase_C"/>
    <property type="match status" value="1"/>
</dbReference>
<name>A0AAN8WDQ1_HALRR</name>
<keyword evidence="4" id="KW-0378">Hydrolase</keyword>
<feature type="repeat" description="ANK" evidence="1">
    <location>
        <begin position="271"/>
        <end position="303"/>
    </location>
</feature>
<accession>A0AAN8WDQ1</accession>
<organism evidence="4 5">
    <name type="scientific">Halocaridina rubra</name>
    <name type="common">Hawaiian red shrimp</name>
    <dbReference type="NCBI Taxonomy" id="373956"/>
    <lineage>
        <taxon>Eukaryota</taxon>
        <taxon>Metazoa</taxon>
        <taxon>Ecdysozoa</taxon>
        <taxon>Arthropoda</taxon>
        <taxon>Crustacea</taxon>
        <taxon>Multicrustacea</taxon>
        <taxon>Malacostraca</taxon>
        <taxon>Eumalacostraca</taxon>
        <taxon>Eucarida</taxon>
        <taxon>Decapoda</taxon>
        <taxon>Pleocyemata</taxon>
        <taxon>Caridea</taxon>
        <taxon>Atyoidea</taxon>
        <taxon>Atyidae</taxon>
        <taxon>Halocaridina</taxon>
    </lineage>
</organism>